<evidence type="ECO:0000313" key="2">
    <source>
        <dbReference type="EMBL" id="MBL4935281.1"/>
    </source>
</evidence>
<name>A0ABS1T7F6_9CLOT</name>
<protein>
    <submittedName>
        <fullName evidence="2">Uncharacterized protein</fullName>
    </submittedName>
</protein>
<keyword evidence="1" id="KW-0472">Membrane</keyword>
<organism evidence="2 3">
    <name type="scientific">Clostridium rhizosphaerae</name>
    <dbReference type="NCBI Taxonomy" id="2803861"/>
    <lineage>
        <taxon>Bacteria</taxon>
        <taxon>Bacillati</taxon>
        <taxon>Bacillota</taxon>
        <taxon>Clostridia</taxon>
        <taxon>Eubacteriales</taxon>
        <taxon>Clostridiaceae</taxon>
        <taxon>Clostridium</taxon>
    </lineage>
</organism>
<evidence type="ECO:0000256" key="1">
    <source>
        <dbReference type="SAM" id="Phobius"/>
    </source>
</evidence>
<keyword evidence="1" id="KW-1133">Transmembrane helix</keyword>
<reference evidence="2 3" key="1">
    <citation type="submission" date="2021-01" db="EMBL/GenBank/DDBJ databases">
        <title>Genome public.</title>
        <authorList>
            <person name="Liu C."/>
            <person name="Sun Q."/>
        </authorList>
    </citation>
    <scope>NUCLEOTIDE SEQUENCE [LARGE SCALE GENOMIC DNA]</scope>
    <source>
        <strain evidence="2 3">YIM B02515</strain>
    </source>
</reference>
<dbReference type="Proteomes" id="UP000632377">
    <property type="component" value="Unassembled WGS sequence"/>
</dbReference>
<comment type="caution">
    <text evidence="2">The sequence shown here is derived from an EMBL/GenBank/DDBJ whole genome shotgun (WGS) entry which is preliminary data.</text>
</comment>
<sequence length="50" mass="5865">MSKFLKIVAVLVLILLIEALLIYLGYVKNKETDIKYFNNYDQNIIILSYP</sequence>
<feature type="transmembrane region" description="Helical" evidence="1">
    <location>
        <begin position="7"/>
        <end position="26"/>
    </location>
</feature>
<accession>A0ABS1T7F6</accession>
<keyword evidence="3" id="KW-1185">Reference proteome</keyword>
<proteinExistence type="predicted"/>
<dbReference type="EMBL" id="JAESWC010000002">
    <property type="protein sequence ID" value="MBL4935281.1"/>
    <property type="molecule type" value="Genomic_DNA"/>
</dbReference>
<keyword evidence="1" id="KW-0812">Transmembrane</keyword>
<dbReference type="RefSeq" id="WP_202747884.1">
    <property type="nucleotide sequence ID" value="NZ_JAESWC010000002.1"/>
</dbReference>
<evidence type="ECO:0000313" key="3">
    <source>
        <dbReference type="Proteomes" id="UP000632377"/>
    </source>
</evidence>
<gene>
    <name evidence="2" type="ORF">JK636_05865</name>
</gene>